<accession>A0A1H9U7A8</accession>
<dbReference type="PANTHER" id="PTHR37819:SF1">
    <property type="entry name" value="PROTEIN PSIE"/>
    <property type="match status" value="1"/>
</dbReference>
<evidence type="ECO:0000256" key="5">
    <source>
        <dbReference type="ARBA" id="ARBA00022692"/>
    </source>
</evidence>
<reference evidence="9 10" key="1">
    <citation type="submission" date="2016-10" db="EMBL/GenBank/DDBJ databases">
        <authorList>
            <person name="de Groot N.N."/>
        </authorList>
    </citation>
    <scope>NUCLEOTIDE SEQUENCE [LARGE SCALE GENOMIC DNA]</scope>
    <source>
        <strain evidence="9 10">DSM 13760</strain>
    </source>
</reference>
<keyword evidence="6 8" id="KW-1133">Transmembrane helix</keyword>
<dbReference type="PANTHER" id="PTHR37819">
    <property type="entry name" value="PROTEIN PSIE"/>
    <property type="match status" value="1"/>
</dbReference>
<sequence>MKNLQKSVDSLLITILNIGMLFLALIMAVLLVKELWQLVNLITFSENVKIFDGIVEKVLAFFLYFEFIVLVRTFFKNEGHIPLQYFIYIAITAILRVILTAHGNSLDVLGFGATILLLVIGLKILPKEHQ</sequence>
<proteinExistence type="inferred from homology"/>
<dbReference type="Pfam" id="PF06146">
    <property type="entry name" value="PsiE"/>
    <property type="match status" value="1"/>
</dbReference>
<comment type="subcellular location">
    <subcellularLocation>
        <location evidence="1">Cell inner membrane</location>
        <topology evidence="1">Multi-pass membrane protein</topology>
    </subcellularLocation>
</comment>
<dbReference type="InterPro" id="IPR009315">
    <property type="entry name" value="P_starv_induced_PsiE"/>
</dbReference>
<keyword evidence="5 8" id="KW-0812">Transmembrane</keyword>
<dbReference type="PIRSF" id="PIRSF029598">
    <property type="entry name" value="PsiE"/>
    <property type="match status" value="1"/>
</dbReference>
<dbReference type="Proteomes" id="UP000198948">
    <property type="component" value="Unassembled WGS sequence"/>
</dbReference>
<dbReference type="GO" id="GO:0016036">
    <property type="term" value="P:cellular response to phosphate starvation"/>
    <property type="evidence" value="ECO:0007669"/>
    <property type="project" value="InterPro"/>
</dbReference>
<feature type="transmembrane region" description="Helical" evidence="8">
    <location>
        <begin position="50"/>
        <end position="71"/>
    </location>
</feature>
<organism evidence="9 10">
    <name type="scientific">Isobaculum melis</name>
    <dbReference type="NCBI Taxonomy" id="142588"/>
    <lineage>
        <taxon>Bacteria</taxon>
        <taxon>Bacillati</taxon>
        <taxon>Bacillota</taxon>
        <taxon>Bacilli</taxon>
        <taxon>Lactobacillales</taxon>
        <taxon>Carnobacteriaceae</taxon>
        <taxon>Isobaculum</taxon>
    </lineage>
</organism>
<dbReference type="STRING" id="142588.SAMN04488559_1237"/>
<evidence type="ECO:0000256" key="8">
    <source>
        <dbReference type="SAM" id="Phobius"/>
    </source>
</evidence>
<protein>
    <recommendedName>
        <fullName evidence="3">Protein PsiE</fullName>
    </recommendedName>
</protein>
<gene>
    <name evidence="9" type="ORF">SAMN04488559_1237</name>
</gene>
<dbReference type="AlphaFoldDB" id="A0A1H9U7A8"/>
<keyword evidence="4" id="KW-1003">Cell membrane</keyword>
<evidence type="ECO:0000313" key="9">
    <source>
        <dbReference type="EMBL" id="SES05345.1"/>
    </source>
</evidence>
<keyword evidence="10" id="KW-1185">Reference proteome</keyword>
<evidence type="ECO:0000256" key="2">
    <source>
        <dbReference type="ARBA" id="ARBA00005632"/>
    </source>
</evidence>
<evidence type="ECO:0000256" key="7">
    <source>
        <dbReference type="ARBA" id="ARBA00023136"/>
    </source>
</evidence>
<evidence type="ECO:0000256" key="3">
    <source>
        <dbReference type="ARBA" id="ARBA00021903"/>
    </source>
</evidence>
<feature type="transmembrane region" description="Helical" evidence="8">
    <location>
        <begin position="12"/>
        <end position="30"/>
    </location>
</feature>
<keyword evidence="7 8" id="KW-0472">Membrane</keyword>
<dbReference type="RefSeq" id="WP_177165780.1">
    <property type="nucleotide sequence ID" value="NZ_FOHA01000023.1"/>
</dbReference>
<feature type="transmembrane region" description="Helical" evidence="8">
    <location>
        <begin position="83"/>
        <end position="102"/>
    </location>
</feature>
<feature type="transmembrane region" description="Helical" evidence="8">
    <location>
        <begin position="108"/>
        <end position="125"/>
    </location>
</feature>
<dbReference type="EMBL" id="FOHA01000023">
    <property type="protein sequence ID" value="SES05345.1"/>
    <property type="molecule type" value="Genomic_DNA"/>
</dbReference>
<dbReference type="InterPro" id="IPR020948">
    <property type="entry name" value="P_starv_induced_PsiE-like"/>
</dbReference>
<evidence type="ECO:0000313" key="10">
    <source>
        <dbReference type="Proteomes" id="UP000198948"/>
    </source>
</evidence>
<comment type="similarity">
    <text evidence="2">Belongs to the PsiE family.</text>
</comment>
<evidence type="ECO:0000256" key="6">
    <source>
        <dbReference type="ARBA" id="ARBA00022989"/>
    </source>
</evidence>
<evidence type="ECO:0000256" key="1">
    <source>
        <dbReference type="ARBA" id="ARBA00004429"/>
    </source>
</evidence>
<evidence type="ECO:0000256" key="4">
    <source>
        <dbReference type="ARBA" id="ARBA00022475"/>
    </source>
</evidence>
<dbReference type="GO" id="GO:0005886">
    <property type="term" value="C:plasma membrane"/>
    <property type="evidence" value="ECO:0007669"/>
    <property type="project" value="UniProtKB-SubCell"/>
</dbReference>
<name>A0A1H9U7A8_9LACT</name>